<reference evidence="1" key="1">
    <citation type="submission" date="2020-07" db="EMBL/GenBank/DDBJ databases">
        <title>Genome sequence and genetic diversity analysis of an under-domesticated orphan crop, white fonio (Digitaria exilis).</title>
        <authorList>
            <person name="Bennetzen J.L."/>
            <person name="Chen S."/>
            <person name="Ma X."/>
            <person name="Wang X."/>
            <person name="Yssel A.E.J."/>
            <person name="Chaluvadi S.R."/>
            <person name="Johnson M."/>
            <person name="Gangashetty P."/>
            <person name="Hamidou F."/>
            <person name="Sanogo M.D."/>
            <person name="Zwaenepoel A."/>
            <person name="Wallace J."/>
            <person name="Van De Peer Y."/>
            <person name="Van Deynze A."/>
        </authorList>
    </citation>
    <scope>NUCLEOTIDE SEQUENCE</scope>
    <source>
        <tissue evidence="1">Leaves</tissue>
    </source>
</reference>
<keyword evidence="2" id="KW-1185">Reference proteome</keyword>
<evidence type="ECO:0000313" key="1">
    <source>
        <dbReference type="EMBL" id="KAF8690479.1"/>
    </source>
</evidence>
<sequence>MVADCRFTKRIWSLVSSWVHQTALYPEQWKPTSTVRDWWEAITTTTGFSRKAARSLFILVTWEIWKERNGRIFQRKEHPTATWIQAGAKSLESLVLRE</sequence>
<evidence type="ECO:0000313" key="2">
    <source>
        <dbReference type="Proteomes" id="UP000636709"/>
    </source>
</evidence>
<dbReference type="EMBL" id="JACEFO010001972">
    <property type="protein sequence ID" value="KAF8690479.1"/>
    <property type="molecule type" value="Genomic_DNA"/>
</dbReference>
<comment type="caution">
    <text evidence="1">The sequence shown here is derived from an EMBL/GenBank/DDBJ whole genome shotgun (WGS) entry which is preliminary data.</text>
</comment>
<proteinExistence type="predicted"/>
<name>A0A835B7H9_9POAL</name>
<protein>
    <submittedName>
        <fullName evidence="1">Uncharacterized protein</fullName>
    </submittedName>
</protein>
<accession>A0A835B7H9</accession>
<organism evidence="1 2">
    <name type="scientific">Digitaria exilis</name>
    <dbReference type="NCBI Taxonomy" id="1010633"/>
    <lineage>
        <taxon>Eukaryota</taxon>
        <taxon>Viridiplantae</taxon>
        <taxon>Streptophyta</taxon>
        <taxon>Embryophyta</taxon>
        <taxon>Tracheophyta</taxon>
        <taxon>Spermatophyta</taxon>
        <taxon>Magnoliopsida</taxon>
        <taxon>Liliopsida</taxon>
        <taxon>Poales</taxon>
        <taxon>Poaceae</taxon>
        <taxon>PACMAD clade</taxon>
        <taxon>Panicoideae</taxon>
        <taxon>Panicodae</taxon>
        <taxon>Paniceae</taxon>
        <taxon>Anthephorinae</taxon>
        <taxon>Digitaria</taxon>
    </lineage>
</organism>
<dbReference type="Proteomes" id="UP000636709">
    <property type="component" value="Unassembled WGS sequence"/>
</dbReference>
<dbReference type="OrthoDB" id="689720at2759"/>
<dbReference type="AlphaFoldDB" id="A0A835B7H9"/>
<gene>
    <name evidence="1" type="ORF">HU200_040834</name>
</gene>